<dbReference type="EMBL" id="JBFXLU010000351">
    <property type="protein sequence ID" value="KAL2828828.1"/>
    <property type="molecule type" value="Genomic_DNA"/>
</dbReference>
<feature type="region of interest" description="Disordered" evidence="1">
    <location>
        <begin position="775"/>
        <end position="861"/>
    </location>
</feature>
<dbReference type="PANTHER" id="PTHR28122:SF1">
    <property type="entry name" value="E3 UBIQUITIN-PROTEIN LIGASE SUBSTRATE RECEPTOR MMS22"/>
    <property type="match status" value="1"/>
</dbReference>
<accession>A0ABR4IM26</accession>
<feature type="compositionally biased region" description="Acidic residues" evidence="1">
    <location>
        <begin position="69"/>
        <end position="80"/>
    </location>
</feature>
<feature type="compositionally biased region" description="Basic and acidic residues" evidence="1">
    <location>
        <begin position="545"/>
        <end position="563"/>
    </location>
</feature>
<dbReference type="Proteomes" id="UP001610446">
    <property type="component" value="Unassembled WGS sequence"/>
</dbReference>
<evidence type="ECO:0000256" key="1">
    <source>
        <dbReference type="SAM" id="MobiDB-lite"/>
    </source>
</evidence>
<feature type="compositionally biased region" description="Polar residues" evidence="1">
    <location>
        <begin position="401"/>
        <end position="410"/>
    </location>
</feature>
<dbReference type="InterPro" id="IPR019021">
    <property type="entry name" value="Mms22"/>
</dbReference>
<protein>
    <submittedName>
        <fullName evidence="2">Mus7/MMS22 family-domain-containing protein</fullName>
    </submittedName>
</protein>
<evidence type="ECO:0000313" key="3">
    <source>
        <dbReference type="Proteomes" id="UP001610446"/>
    </source>
</evidence>
<evidence type="ECO:0000313" key="2">
    <source>
        <dbReference type="EMBL" id="KAL2828828.1"/>
    </source>
</evidence>
<feature type="compositionally biased region" description="Acidic residues" evidence="1">
    <location>
        <begin position="499"/>
        <end position="514"/>
    </location>
</feature>
<name>A0ABR4IM26_9EURO</name>
<feature type="region of interest" description="Disordered" evidence="1">
    <location>
        <begin position="476"/>
        <end position="516"/>
    </location>
</feature>
<feature type="compositionally biased region" description="Basic and acidic residues" evidence="1">
    <location>
        <begin position="299"/>
        <end position="308"/>
    </location>
</feature>
<feature type="region of interest" description="Disordered" evidence="1">
    <location>
        <begin position="651"/>
        <end position="751"/>
    </location>
</feature>
<proteinExistence type="predicted"/>
<feature type="compositionally biased region" description="Polar residues" evidence="1">
    <location>
        <begin position="840"/>
        <end position="852"/>
    </location>
</feature>
<gene>
    <name evidence="2" type="ORF">BJY01DRAFT_228225</name>
</gene>
<sequence>MESWRERGFVPDSDDEDGFESQEKKGSLSGTGTGDTGRRSHVEVVLSKPAELAESHNDEGDAQERDDRLDDDLESLEGDLDEVHALGGTAEIDEDDEIDLPLPVGRLQTPVDNQDKEERKPPAVEDNRFVLDRKSPSPRSRRSTTADRGGPSSTPRPKKQRDIWDMPSSSPDLLVLDHKPRRKQSSPRSMPTPKAKFATQPCPQEETLPSSPLSSLSSLHSSALDINNEQGTEELSDQPLNELLPPLEIPEDIIRELDPPTKRSLRQRNPIQLHPYLLEDAKYQHLMKARGIKPVRVVQHEQRTRPAEESQGQGFGDDAASTSDTRMTDLHYIPSSPVDTRQLPEITQRDGAEKYTTQNVQNRHRSKDGTEPRSPKRRRVIGPEDNRQRQKPRPSHPQAVIKNTPSSSRLHGTALLDFPSPPRSGSVSSPSTYHRTEFRFPPGFTPPTITPRTEARAGTEIGHDGNTMADERGSVVNQDFDDAQSVKSVASHSSTNADTDGDENDGEDDEEQDVVEAAVRRLQRKIRGVLPASWLRLDQQKQRERLSATQAHQDRVSRMESEATKGVAKRITKKADYSAPSSARGHFSSLRQLADESSEESGGDPDGNGSMVSPRRPADLFDYGDSFHDQDPTGDIPEDNRIDYMFPLMSRNRTLPEGRKPAKKCRKLDAGHTRQGSQSKRPRMKRQARLTDPVYDGRKTKQSSPHLPKLSILDASDVASRSREEQPQFLRVAARKARSRQDRGRRSPTRKVIKLSSRLDTEEANVSLRDWRAGRLRQTKLPKPPAQIPRRQPLLDLSTNAREISNNLRTKRREDSRNTQHAAPVRANSAVRENAPPSDSPSDNRPTNTDTTLVRPAHQRRGNAWVIQRNLAITSLSRNNPRPVAPEVANHIATRAPASLRGSLALLNGDRNLLLNRYLAREVVRQKTPQIAIEKQTTIEKDKLGHDLQNQTAGPRHRHLKKRPPKRVDITALEDQAPLTFPTPEPASLTLHNRVQLPQGLTTEGLNSFKTAYPIDFEVVPLHAGVFFHESTFIGSGEFARSLSFSGRDLDKSIGPFYFELGDNSMKWGAWDDNVSSQFSMVFDNILGSLGTDRTVVDLEKPTQDSTSSGCAAFRYLVKYITEHLTFIDPIDRAGFVTRVNGLVAKLLEDFANVMTSIESDMEQPARVASYNAVLANQCCQIACHPLVKQSVQDEALQLAKVASKQVIALISNQTGQEGVRKFLVASKSCEWREAGIKDDHPSVEAYILVQQILCSADRYRGCLESFVAETYSLGGAGISNKRDITGLESGWRRVFTTLPLQDFDALGITHAGSRFKRGHDNWTVVKRLLKPVFDSVEANTESQPISYYSYCRVLLTRCFILINGWGWRDCKPILDTLYDFFAKRTLYNLRLEESFKSPAFLDELDNNPSFEVLPNDSCFHILLKIIASGLRFLAKAYDGKKIRNFTWRLLPNHGREYPKEQSIRQADLDALRNHHDLICTLYSSVPEECRPQLKAIKNLIHPASAHRETCKISLRSWTRLARFKLATNEDVSGLQPFAEWHGYFMTEFLKQHSLARREIEAQNDGAKQFSQQLIDRTISQNQWQIESLMKTALQGMQNAIKSARTVEHAHKIVSETPIGTVLGLFNAQVHRINATVLEALQVIAIYVQKCNSLAPGSSPSRIEDVPTVADEDSQDYGDWTDIAAAYGYENAPISTGIEHVEKVFHPAVSRLVSNCFGEDRCPDDVILMGAVDCWTSIAHILIRNKLRSWDSYIGPYGTESWVALRRTIQTRKFTAQFLAKCIENDGQFVSECKVQIFGMWLSSLVERVSMLKFQHCLTEAILNHDAKDPVLQNLPFSRDSKTGRYSITFLELSQRRLSLVSSLLSNMRTHIQHLDDTGSRELSTTRQEYGEILQTMMASMKANYQELGNGEADLRGAYVEFVQSIVGFLQQHTRDICPIDAFFTNPTSFPLPSTDPTYIVARLKGYEPKLSSVKVVKTLIIFIQSVSERAALDGEQQYLVNQLYDSMKESHEVGNPDQPTLRATLLQCVFPAYLATSFDNPAAWVLSRPIIETTTRVFQTLLFNIDAADPNCVRSVFNMFGAIFGSSYNALLLLINDAHMLKEPAVLFTATAFLQMITFALPVADYMDRLAIDTTSTSLMIAHIRAFEQFAVFTTSYLQTPPQSPPNLDHPPRLITQPSNSIDISLSATRELQTYLSDNWSRHQGRYYFTRRGHQPQEVTIEPPIAAKLDQFPERGLLDAARSFLDALDRLDLFGEFDDHVYRLVDSGSTRRDDSEWADEELMLF</sequence>
<feature type="compositionally biased region" description="Low complexity" evidence="1">
    <location>
        <begin position="208"/>
        <end position="222"/>
    </location>
</feature>
<feature type="region of interest" description="Disordered" evidence="1">
    <location>
        <begin position="1"/>
        <end position="239"/>
    </location>
</feature>
<comment type="caution">
    <text evidence="2">The sequence shown here is derived from an EMBL/GenBank/DDBJ whole genome shotgun (WGS) entry which is preliminary data.</text>
</comment>
<feature type="compositionally biased region" description="Polar residues" evidence="1">
    <location>
        <begin position="485"/>
        <end position="494"/>
    </location>
</feature>
<keyword evidence="3" id="KW-1185">Reference proteome</keyword>
<feature type="region of interest" description="Disordered" evidence="1">
    <location>
        <begin position="299"/>
        <end position="453"/>
    </location>
</feature>
<organism evidence="2 3">
    <name type="scientific">Aspergillus pseudoustus</name>
    <dbReference type="NCBI Taxonomy" id="1810923"/>
    <lineage>
        <taxon>Eukaryota</taxon>
        <taxon>Fungi</taxon>
        <taxon>Dikarya</taxon>
        <taxon>Ascomycota</taxon>
        <taxon>Pezizomycotina</taxon>
        <taxon>Eurotiomycetes</taxon>
        <taxon>Eurotiomycetidae</taxon>
        <taxon>Eurotiales</taxon>
        <taxon>Aspergillaceae</taxon>
        <taxon>Aspergillus</taxon>
        <taxon>Aspergillus subgen. Nidulantes</taxon>
    </lineage>
</organism>
<dbReference type="PANTHER" id="PTHR28122">
    <property type="entry name" value="E3 UBIQUITIN-PROTEIN LIGASE SUBSTRATE RECEPTOR MMS22"/>
    <property type="match status" value="1"/>
</dbReference>
<feature type="compositionally biased region" description="Basic and acidic residues" evidence="1">
    <location>
        <begin position="51"/>
        <end position="68"/>
    </location>
</feature>
<feature type="compositionally biased region" description="Basic and acidic residues" evidence="1">
    <location>
        <begin position="113"/>
        <end position="135"/>
    </location>
</feature>
<feature type="region of interest" description="Disordered" evidence="1">
    <location>
        <begin position="545"/>
        <end position="639"/>
    </location>
</feature>
<feature type="compositionally biased region" description="Polar residues" evidence="1">
    <location>
        <begin position="797"/>
        <end position="808"/>
    </location>
</feature>
<dbReference type="Pfam" id="PF09462">
    <property type="entry name" value="Mus7"/>
    <property type="match status" value="1"/>
</dbReference>
<reference evidence="2 3" key="1">
    <citation type="submission" date="2024-07" db="EMBL/GenBank/DDBJ databases">
        <title>Section-level genome sequencing and comparative genomics of Aspergillus sections Usti and Cavernicolus.</title>
        <authorList>
            <consortium name="Lawrence Berkeley National Laboratory"/>
            <person name="Nybo J.L."/>
            <person name="Vesth T.C."/>
            <person name="Theobald S."/>
            <person name="Frisvad J.C."/>
            <person name="Larsen T.O."/>
            <person name="Kjaerboelling I."/>
            <person name="Rothschild-Mancinelli K."/>
            <person name="Lyhne E.K."/>
            <person name="Kogle M.E."/>
            <person name="Barry K."/>
            <person name="Clum A."/>
            <person name="Na H."/>
            <person name="Ledsgaard L."/>
            <person name="Lin J."/>
            <person name="Lipzen A."/>
            <person name="Kuo A."/>
            <person name="Riley R."/>
            <person name="Mondo S."/>
            <person name="Labutti K."/>
            <person name="Haridas S."/>
            <person name="Pangalinan J."/>
            <person name="Salamov A.A."/>
            <person name="Simmons B.A."/>
            <person name="Magnuson J.K."/>
            <person name="Chen J."/>
            <person name="Drula E."/>
            <person name="Henrissat B."/>
            <person name="Wiebenga A."/>
            <person name="Lubbers R.J."/>
            <person name="Gomes A.C."/>
            <person name="Makela M.R."/>
            <person name="Stajich J."/>
            <person name="Grigoriev I.V."/>
            <person name="Mortensen U.H."/>
            <person name="De Vries R.P."/>
            <person name="Baker S.E."/>
            <person name="Andersen M.R."/>
        </authorList>
    </citation>
    <scope>NUCLEOTIDE SEQUENCE [LARGE SCALE GENOMIC DNA]</scope>
    <source>
        <strain evidence="2 3">CBS 123904</strain>
    </source>
</reference>